<protein>
    <submittedName>
        <fullName evidence="1">Uncharacterized protein</fullName>
    </submittedName>
</protein>
<organism evidence="1">
    <name type="scientific">Burkholderia orbicola (strain AU 1054)</name>
    <dbReference type="NCBI Taxonomy" id="331271"/>
    <lineage>
        <taxon>Bacteria</taxon>
        <taxon>Pseudomonadati</taxon>
        <taxon>Pseudomonadota</taxon>
        <taxon>Betaproteobacteria</taxon>
        <taxon>Burkholderiales</taxon>
        <taxon>Burkholderiaceae</taxon>
        <taxon>Burkholderia</taxon>
        <taxon>Burkholderia cepacia complex</taxon>
        <taxon>Burkholderia orbicola</taxon>
    </lineage>
</organism>
<dbReference type="HOGENOM" id="CLU_3041129_0_0_4"/>
<accession>A0A0H2XZU9</accession>
<gene>
    <name evidence="1" type="ordered locus">Bcen_4886</name>
</gene>
<sequence>MGNAAWSKHACNPARHYRWPGWLTRIREANLIRSMSCKGCSPHNAACEGFLGCS</sequence>
<name>A0A0H2XZU9_BURO1</name>
<dbReference type="AlphaFoldDB" id="A0A0H2XZU9"/>
<dbReference type="EMBL" id="CP000379">
    <property type="protein sequence ID" value="ABF79762.1"/>
    <property type="molecule type" value="Genomic_DNA"/>
</dbReference>
<reference evidence="1" key="1">
    <citation type="submission" date="2006-05" db="EMBL/GenBank/DDBJ databases">
        <title>Complete sequence of chromosome 2 of Burkholderia cenocepacia AU 1054.</title>
        <authorList>
            <consortium name="US DOE Joint Genome Institute"/>
            <person name="Copeland A."/>
            <person name="Lucas S."/>
            <person name="Lapidus A."/>
            <person name="Barry K."/>
            <person name="Detter J.C."/>
            <person name="Glavina del Rio T."/>
            <person name="Hammon N."/>
            <person name="Israni S."/>
            <person name="Dalin E."/>
            <person name="Tice H."/>
            <person name="Pitluck S."/>
            <person name="Chain P."/>
            <person name="Malfatti S."/>
            <person name="Shin M."/>
            <person name="Vergez L."/>
            <person name="Schmutz J."/>
            <person name="Larimer F."/>
            <person name="Land M."/>
            <person name="Hauser L."/>
            <person name="Kyrpides N."/>
            <person name="Lykidis A."/>
            <person name="LiPuma J.J."/>
            <person name="Konstantinidis K."/>
            <person name="Tiedje J.M."/>
            <person name="Richardson P."/>
        </authorList>
    </citation>
    <scope>NUCLEOTIDE SEQUENCE [LARGE SCALE GENOMIC DNA]</scope>
    <source>
        <strain evidence="1">AU 1054</strain>
    </source>
</reference>
<proteinExistence type="predicted"/>
<evidence type="ECO:0000313" key="1">
    <source>
        <dbReference type="EMBL" id="ABF79762.1"/>
    </source>
</evidence>